<dbReference type="Proteomes" id="UP001057402">
    <property type="component" value="Chromosome 6"/>
</dbReference>
<protein>
    <submittedName>
        <fullName evidence="1">Uncharacterized protein</fullName>
    </submittedName>
</protein>
<sequence>MAGKGKEVINKSWENDGAVHFPPLTRTNYADWAILMKVQLQAQGLWDVVEDGPGDHREDRRAMSVLLRAVPPELIRTLGSKETAKEAWDTLRIMRVGVERVREAKAQTRRVEFENLAFKDGEGVEAFGIRLTAIINDLEMLGDPVSEHMAVLKFLRSVPRVYKQMAMAIESLVDLKTLSIEELTGRLLVVEERGELDDVRPFDSNKIKRDGREHG</sequence>
<gene>
    <name evidence="1" type="ORF">MLD38_021165</name>
</gene>
<dbReference type="EMBL" id="CM042885">
    <property type="protein sequence ID" value="KAI4365151.1"/>
    <property type="molecule type" value="Genomic_DNA"/>
</dbReference>
<evidence type="ECO:0000313" key="2">
    <source>
        <dbReference type="Proteomes" id="UP001057402"/>
    </source>
</evidence>
<organism evidence="1 2">
    <name type="scientific">Melastoma candidum</name>
    <dbReference type="NCBI Taxonomy" id="119954"/>
    <lineage>
        <taxon>Eukaryota</taxon>
        <taxon>Viridiplantae</taxon>
        <taxon>Streptophyta</taxon>
        <taxon>Embryophyta</taxon>
        <taxon>Tracheophyta</taxon>
        <taxon>Spermatophyta</taxon>
        <taxon>Magnoliopsida</taxon>
        <taxon>eudicotyledons</taxon>
        <taxon>Gunneridae</taxon>
        <taxon>Pentapetalae</taxon>
        <taxon>rosids</taxon>
        <taxon>malvids</taxon>
        <taxon>Myrtales</taxon>
        <taxon>Melastomataceae</taxon>
        <taxon>Melastomatoideae</taxon>
        <taxon>Melastomateae</taxon>
        <taxon>Melastoma</taxon>
    </lineage>
</organism>
<accession>A0ACB9QFR4</accession>
<keyword evidence="2" id="KW-1185">Reference proteome</keyword>
<evidence type="ECO:0000313" key="1">
    <source>
        <dbReference type="EMBL" id="KAI4365151.1"/>
    </source>
</evidence>
<reference evidence="2" key="1">
    <citation type="journal article" date="2023" name="Front. Plant Sci.">
        <title>Chromosomal-level genome assembly of Melastoma candidum provides insights into trichome evolution.</title>
        <authorList>
            <person name="Zhong Y."/>
            <person name="Wu W."/>
            <person name="Sun C."/>
            <person name="Zou P."/>
            <person name="Liu Y."/>
            <person name="Dai S."/>
            <person name="Zhou R."/>
        </authorList>
    </citation>
    <scope>NUCLEOTIDE SEQUENCE [LARGE SCALE GENOMIC DNA]</scope>
</reference>
<comment type="caution">
    <text evidence="1">The sequence shown here is derived from an EMBL/GenBank/DDBJ whole genome shotgun (WGS) entry which is preliminary data.</text>
</comment>
<proteinExistence type="predicted"/>
<name>A0ACB9QFR4_9MYRT</name>